<sequence>MCRHDRSFVWGNRVHAFRTVGFEFHHYTLSVSGVWEEVTEGHSGTEQTPTTDTIVEPPVQFWNENDYSDYDHIYTMTNGCVACLRLSVRETPVIGDTGTEAVPFYDPVSNEFYASPKQVASVYHIPLYT</sequence>
<accession>A0A391NV11</accession>
<proteinExistence type="predicted"/>
<reference evidence="1 2" key="1">
    <citation type="journal article" date="2018" name="PLoS ONE">
        <title>The draft genome of Kipferlia bialata reveals reductive genome evolution in fornicate parasites.</title>
        <authorList>
            <person name="Tanifuji G."/>
            <person name="Takabayashi S."/>
            <person name="Kume K."/>
            <person name="Takagi M."/>
            <person name="Nakayama T."/>
            <person name="Kamikawa R."/>
            <person name="Inagaki Y."/>
            <person name="Hashimoto T."/>
        </authorList>
    </citation>
    <scope>NUCLEOTIDE SEQUENCE [LARGE SCALE GENOMIC DNA]</scope>
    <source>
        <strain evidence="1">NY0173</strain>
    </source>
</reference>
<name>A0A391NV11_9EUKA</name>
<evidence type="ECO:0000313" key="2">
    <source>
        <dbReference type="Proteomes" id="UP000265618"/>
    </source>
</evidence>
<comment type="caution">
    <text evidence="1">The sequence shown here is derived from an EMBL/GenBank/DDBJ whole genome shotgun (WGS) entry which is preliminary data.</text>
</comment>
<keyword evidence="2" id="KW-1185">Reference proteome</keyword>
<dbReference type="EMBL" id="BDIP01000509">
    <property type="protein sequence ID" value="GCA62333.1"/>
    <property type="molecule type" value="Genomic_DNA"/>
</dbReference>
<evidence type="ECO:0000313" key="1">
    <source>
        <dbReference type="EMBL" id="GCA62333.1"/>
    </source>
</evidence>
<gene>
    <name evidence="1" type="ORF">KIPB_002862</name>
</gene>
<protein>
    <submittedName>
        <fullName evidence="1">Uncharacterized protein</fullName>
    </submittedName>
</protein>
<dbReference type="AlphaFoldDB" id="A0A391NV11"/>
<organism evidence="1 2">
    <name type="scientific">Kipferlia bialata</name>
    <dbReference type="NCBI Taxonomy" id="797122"/>
    <lineage>
        <taxon>Eukaryota</taxon>
        <taxon>Metamonada</taxon>
        <taxon>Carpediemonas-like organisms</taxon>
        <taxon>Kipferlia</taxon>
    </lineage>
</organism>
<dbReference type="Proteomes" id="UP000265618">
    <property type="component" value="Unassembled WGS sequence"/>
</dbReference>